<comment type="caution">
    <text evidence="2">The sequence shown here is derived from an EMBL/GenBank/DDBJ whole genome shotgun (WGS) entry which is preliminary data.</text>
</comment>
<feature type="transmembrane region" description="Helical" evidence="1">
    <location>
        <begin position="12"/>
        <end position="34"/>
    </location>
</feature>
<dbReference type="RefSeq" id="WP_394478635.1">
    <property type="nucleotide sequence ID" value="NZ_JBIGHV010000004.1"/>
</dbReference>
<evidence type="ECO:0000313" key="2">
    <source>
        <dbReference type="EMBL" id="MFG6430395.1"/>
    </source>
</evidence>
<dbReference type="EMBL" id="JBIGHV010000004">
    <property type="protein sequence ID" value="MFG6430395.1"/>
    <property type="molecule type" value="Genomic_DNA"/>
</dbReference>
<accession>A0ABW7F3W2</accession>
<reference evidence="2 3" key="1">
    <citation type="submission" date="2024-08" db="EMBL/GenBank/DDBJ databases">
        <authorList>
            <person name="Lu H."/>
        </authorList>
    </citation>
    <scope>NUCLEOTIDE SEQUENCE [LARGE SCALE GENOMIC DNA]</scope>
    <source>
        <strain evidence="2 3">LYH14W</strain>
    </source>
</reference>
<keyword evidence="3" id="KW-1185">Reference proteome</keyword>
<sequence length="46" mass="4981">MFGLWSGGAVAAALGNFMLGGVLAMLGLGVFLRFKRLRMRRKKGQP</sequence>
<name>A0ABW7F3W2_9BURK</name>
<keyword evidence="1" id="KW-0472">Membrane</keyword>
<gene>
    <name evidence="2" type="ORF">ACG00Y_10745</name>
</gene>
<keyword evidence="1" id="KW-0812">Transmembrane</keyword>
<dbReference type="Proteomes" id="UP001606210">
    <property type="component" value="Unassembled WGS sequence"/>
</dbReference>
<protein>
    <recommendedName>
        <fullName evidence="4">LPXTG cell wall anchor domain-containing protein</fullName>
    </recommendedName>
</protein>
<evidence type="ECO:0000256" key="1">
    <source>
        <dbReference type="SAM" id="Phobius"/>
    </source>
</evidence>
<proteinExistence type="predicted"/>
<organism evidence="2 3">
    <name type="scientific">Pelomonas parva</name>
    <dbReference type="NCBI Taxonomy" id="3299032"/>
    <lineage>
        <taxon>Bacteria</taxon>
        <taxon>Pseudomonadati</taxon>
        <taxon>Pseudomonadota</taxon>
        <taxon>Betaproteobacteria</taxon>
        <taxon>Burkholderiales</taxon>
        <taxon>Sphaerotilaceae</taxon>
        <taxon>Roseateles</taxon>
    </lineage>
</organism>
<keyword evidence="1" id="KW-1133">Transmembrane helix</keyword>
<evidence type="ECO:0008006" key="4">
    <source>
        <dbReference type="Google" id="ProtNLM"/>
    </source>
</evidence>
<evidence type="ECO:0000313" key="3">
    <source>
        <dbReference type="Proteomes" id="UP001606210"/>
    </source>
</evidence>